<dbReference type="RefSeq" id="WP_161343480.1">
    <property type="nucleotide sequence ID" value="NZ_BMGW01000002.1"/>
</dbReference>
<dbReference type="Gene3D" id="3.50.50.60">
    <property type="entry name" value="FAD/NAD(P)-binding domain"/>
    <property type="match status" value="1"/>
</dbReference>
<dbReference type="EMBL" id="WWNR01000002">
    <property type="protein sequence ID" value="MZQ88159.1"/>
    <property type="molecule type" value="Genomic_DNA"/>
</dbReference>
<evidence type="ECO:0000256" key="1">
    <source>
        <dbReference type="ARBA" id="ARBA00023002"/>
    </source>
</evidence>
<dbReference type="GO" id="GO:0016491">
    <property type="term" value="F:oxidoreductase activity"/>
    <property type="evidence" value="ECO:0007669"/>
    <property type="project" value="UniProtKB-KW"/>
</dbReference>
<feature type="domain" description="FAD dependent oxidoreductase" evidence="2">
    <location>
        <begin position="39"/>
        <end position="405"/>
    </location>
</feature>
<dbReference type="Pfam" id="PF01266">
    <property type="entry name" value="DAO"/>
    <property type="match status" value="1"/>
</dbReference>
<reference evidence="3 4" key="1">
    <citation type="submission" date="2020-01" db="EMBL/GenBank/DDBJ databases">
        <title>Frigidibacter albus SP32T (=CGMCC 1.13995T).</title>
        <authorList>
            <person name="Liao X."/>
        </authorList>
    </citation>
    <scope>NUCLEOTIDE SEQUENCE [LARGE SCALE GENOMIC DNA]</scope>
    <source>
        <strain evidence="3 4">SP32</strain>
    </source>
</reference>
<evidence type="ECO:0000313" key="4">
    <source>
        <dbReference type="Proteomes" id="UP000477083"/>
    </source>
</evidence>
<name>A0A6L8VFT3_9RHOB</name>
<dbReference type="PANTHER" id="PTHR13847:SF281">
    <property type="entry name" value="FAD DEPENDENT OXIDOREDUCTASE DOMAIN-CONTAINING PROTEIN"/>
    <property type="match status" value="1"/>
</dbReference>
<proteinExistence type="predicted"/>
<dbReference type="InterPro" id="IPR006076">
    <property type="entry name" value="FAD-dep_OxRdtase"/>
</dbReference>
<dbReference type="Proteomes" id="UP000477083">
    <property type="component" value="Unassembled WGS sequence"/>
</dbReference>
<evidence type="ECO:0000259" key="2">
    <source>
        <dbReference type="Pfam" id="PF01266"/>
    </source>
</evidence>
<keyword evidence="1" id="KW-0560">Oxidoreductase</keyword>
<sequence length="450" mass="46693">MRQFYEAAAYDPAWPGSHWAGTAPLPAFGPLQGEARAQVAVIGAGYAGLNAALALARGHGMDVAVLEAAQPGWGASGRNGGFCCLGGAKLDDAAVVARHGMQGARDWRAYQRRAITHVAALLEAEEIDARQGPQGEALLAHSPAAFAALQAGAEAEAALHGAAPRLIPAGALAEQGLAGPGFFGAALGAEGFPLDPMRYVQGLAQAVSGAGARIWGQSPVTRLEEVAGGWRLTTPSGSLTAAKVLIAGNGYAPEDLQPWLSGRTLPVFSAILVTRPLTAEERAAQGFTSPLMSYDSRHLLHYFRHLPADSSGGGRFLFGMRGGLSARPKAEAETLARLRKHFEALFPAWRHAQTETAWSGLACLTGSLAPYVGPVPGAPGLFAAFGWHGNGVAAASLGGAEVARLIVGAPTTLPALLTTPPRRFPLPSLRRLALRAAYTAYALRDGPLPR</sequence>
<gene>
    <name evidence="3" type="ORF">GS660_03485</name>
</gene>
<dbReference type="InterPro" id="IPR036188">
    <property type="entry name" value="FAD/NAD-bd_sf"/>
</dbReference>
<organism evidence="3 4">
    <name type="scientific">Frigidibacter albus</name>
    <dbReference type="NCBI Taxonomy" id="1465486"/>
    <lineage>
        <taxon>Bacteria</taxon>
        <taxon>Pseudomonadati</taxon>
        <taxon>Pseudomonadota</taxon>
        <taxon>Alphaproteobacteria</taxon>
        <taxon>Rhodobacterales</taxon>
        <taxon>Paracoccaceae</taxon>
        <taxon>Frigidibacter</taxon>
    </lineage>
</organism>
<protein>
    <submittedName>
        <fullName evidence="3">FAD-dependent oxidoreductase</fullName>
    </submittedName>
</protein>
<dbReference type="Gene3D" id="3.30.9.10">
    <property type="entry name" value="D-Amino Acid Oxidase, subunit A, domain 2"/>
    <property type="match status" value="1"/>
</dbReference>
<accession>A0A6L8VFT3</accession>
<dbReference type="GO" id="GO:0005737">
    <property type="term" value="C:cytoplasm"/>
    <property type="evidence" value="ECO:0007669"/>
    <property type="project" value="TreeGrafter"/>
</dbReference>
<dbReference type="AlphaFoldDB" id="A0A6L8VFT3"/>
<evidence type="ECO:0000313" key="3">
    <source>
        <dbReference type="EMBL" id="MZQ88159.1"/>
    </source>
</evidence>
<dbReference type="SUPFAM" id="SSF51905">
    <property type="entry name" value="FAD/NAD(P)-binding domain"/>
    <property type="match status" value="1"/>
</dbReference>
<dbReference type="PANTHER" id="PTHR13847">
    <property type="entry name" value="SARCOSINE DEHYDROGENASE-RELATED"/>
    <property type="match status" value="1"/>
</dbReference>
<dbReference type="OrthoDB" id="9806601at2"/>
<keyword evidence="4" id="KW-1185">Reference proteome</keyword>
<comment type="caution">
    <text evidence="3">The sequence shown here is derived from an EMBL/GenBank/DDBJ whole genome shotgun (WGS) entry which is preliminary data.</text>
</comment>